<feature type="region of interest" description="Disordered" evidence="1">
    <location>
        <begin position="1"/>
        <end position="97"/>
    </location>
</feature>
<evidence type="ECO:0000313" key="3">
    <source>
        <dbReference type="Proteomes" id="UP000799437"/>
    </source>
</evidence>
<evidence type="ECO:0000256" key="1">
    <source>
        <dbReference type="SAM" id="MobiDB-lite"/>
    </source>
</evidence>
<feature type="compositionally biased region" description="Polar residues" evidence="1">
    <location>
        <begin position="74"/>
        <end position="89"/>
    </location>
</feature>
<feature type="compositionally biased region" description="Low complexity" evidence="1">
    <location>
        <begin position="16"/>
        <end position="34"/>
    </location>
</feature>
<keyword evidence="3" id="KW-1185">Reference proteome</keyword>
<name>A0A6A6VWH0_9PEZI</name>
<feature type="compositionally biased region" description="Basic and acidic residues" evidence="1">
    <location>
        <begin position="60"/>
        <end position="73"/>
    </location>
</feature>
<accession>A0A6A6VWH0</accession>
<feature type="compositionally biased region" description="Polar residues" evidence="1">
    <location>
        <begin position="43"/>
        <end position="59"/>
    </location>
</feature>
<gene>
    <name evidence="2" type="ORF">EJ05DRAFT_480089</name>
</gene>
<evidence type="ECO:0000313" key="2">
    <source>
        <dbReference type="EMBL" id="KAF2753597.1"/>
    </source>
</evidence>
<dbReference type="RefSeq" id="XP_033596048.1">
    <property type="nucleotide sequence ID" value="XM_033744806.1"/>
</dbReference>
<dbReference type="EMBL" id="ML996583">
    <property type="protein sequence ID" value="KAF2753597.1"/>
    <property type="molecule type" value="Genomic_DNA"/>
</dbReference>
<dbReference type="AlphaFoldDB" id="A0A6A6VWH0"/>
<dbReference type="Proteomes" id="UP000799437">
    <property type="component" value="Unassembled WGS sequence"/>
</dbReference>
<reference evidence="2" key="1">
    <citation type="journal article" date="2020" name="Stud. Mycol.">
        <title>101 Dothideomycetes genomes: a test case for predicting lifestyles and emergence of pathogens.</title>
        <authorList>
            <person name="Haridas S."/>
            <person name="Albert R."/>
            <person name="Binder M."/>
            <person name="Bloem J."/>
            <person name="Labutti K."/>
            <person name="Salamov A."/>
            <person name="Andreopoulos B."/>
            <person name="Baker S."/>
            <person name="Barry K."/>
            <person name="Bills G."/>
            <person name="Bluhm B."/>
            <person name="Cannon C."/>
            <person name="Castanera R."/>
            <person name="Culley D."/>
            <person name="Daum C."/>
            <person name="Ezra D."/>
            <person name="Gonzalez J."/>
            <person name="Henrissat B."/>
            <person name="Kuo A."/>
            <person name="Liang C."/>
            <person name="Lipzen A."/>
            <person name="Lutzoni F."/>
            <person name="Magnuson J."/>
            <person name="Mondo S."/>
            <person name="Nolan M."/>
            <person name="Ohm R."/>
            <person name="Pangilinan J."/>
            <person name="Park H.-J."/>
            <person name="Ramirez L."/>
            <person name="Alfaro M."/>
            <person name="Sun H."/>
            <person name="Tritt A."/>
            <person name="Yoshinaga Y."/>
            <person name="Zwiers L.-H."/>
            <person name="Turgeon B."/>
            <person name="Goodwin S."/>
            <person name="Spatafora J."/>
            <person name="Crous P."/>
            <person name="Grigoriev I."/>
        </authorList>
    </citation>
    <scope>NUCLEOTIDE SEQUENCE</scope>
    <source>
        <strain evidence="2">CBS 121739</strain>
    </source>
</reference>
<dbReference type="GeneID" id="54485860"/>
<proteinExistence type="predicted"/>
<feature type="compositionally biased region" description="Polar residues" evidence="1">
    <location>
        <begin position="1"/>
        <end position="15"/>
    </location>
</feature>
<organism evidence="2 3">
    <name type="scientific">Pseudovirgaria hyperparasitica</name>
    <dbReference type="NCBI Taxonomy" id="470096"/>
    <lineage>
        <taxon>Eukaryota</taxon>
        <taxon>Fungi</taxon>
        <taxon>Dikarya</taxon>
        <taxon>Ascomycota</taxon>
        <taxon>Pezizomycotina</taxon>
        <taxon>Dothideomycetes</taxon>
        <taxon>Dothideomycetes incertae sedis</taxon>
        <taxon>Acrospermales</taxon>
        <taxon>Acrospermaceae</taxon>
        <taxon>Pseudovirgaria</taxon>
    </lineage>
</organism>
<sequence length="97" mass="10899">MDVNNDPASKTEQSLPPTETETSQTSSPSPANNDNNEKNNENTQEPAAQTSPTRPTSTQKKIDFWVTHDEYQARQKQLASSGNDLNTQLARRKRKVR</sequence>
<protein>
    <submittedName>
        <fullName evidence="2">Uncharacterized protein</fullName>
    </submittedName>
</protein>